<evidence type="ECO:0000313" key="2">
    <source>
        <dbReference type="EMBL" id="AMY10195.1"/>
    </source>
</evidence>
<dbReference type="Proteomes" id="UP000076079">
    <property type="component" value="Chromosome"/>
</dbReference>
<protein>
    <recommendedName>
        <fullName evidence="4">Glycosyltransferase RgtA/B/C/D-like domain-containing protein</fullName>
    </recommendedName>
</protein>
<keyword evidence="1" id="KW-0812">Transmembrane</keyword>
<evidence type="ECO:0008006" key="4">
    <source>
        <dbReference type="Google" id="ProtNLM"/>
    </source>
</evidence>
<feature type="transmembrane region" description="Helical" evidence="1">
    <location>
        <begin position="20"/>
        <end position="42"/>
    </location>
</feature>
<reference evidence="2 3" key="1">
    <citation type="journal article" date="2016" name="Genome Announc.">
        <title>First Complete Genome Sequence of a Subdivision 6 Acidobacterium Strain.</title>
        <authorList>
            <person name="Huang S."/>
            <person name="Vieira S."/>
            <person name="Bunk B."/>
            <person name="Riedel T."/>
            <person name="Sproer C."/>
            <person name="Overmann J."/>
        </authorList>
    </citation>
    <scope>NUCLEOTIDE SEQUENCE [LARGE SCALE GENOMIC DNA]</scope>
    <source>
        <strain evidence="3">DSM 100886 HEG_-6_39</strain>
    </source>
</reference>
<feature type="transmembrane region" description="Helical" evidence="1">
    <location>
        <begin position="238"/>
        <end position="263"/>
    </location>
</feature>
<feature type="transmembrane region" description="Helical" evidence="1">
    <location>
        <begin position="270"/>
        <end position="290"/>
    </location>
</feature>
<feature type="transmembrane region" description="Helical" evidence="1">
    <location>
        <begin position="165"/>
        <end position="186"/>
    </location>
</feature>
<name>A0A143PNN4_LUTPR</name>
<feature type="transmembrane region" description="Helical" evidence="1">
    <location>
        <begin position="140"/>
        <end position="158"/>
    </location>
</feature>
<evidence type="ECO:0000256" key="1">
    <source>
        <dbReference type="SAM" id="Phobius"/>
    </source>
</evidence>
<evidence type="ECO:0000313" key="3">
    <source>
        <dbReference type="Proteomes" id="UP000076079"/>
    </source>
</evidence>
<dbReference type="EMBL" id="CP015136">
    <property type="protein sequence ID" value="AMY10195.1"/>
    <property type="molecule type" value="Genomic_DNA"/>
</dbReference>
<feature type="transmembrane region" description="Helical" evidence="1">
    <location>
        <begin position="362"/>
        <end position="380"/>
    </location>
</feature>
<feature type="transmembrane region" description="Helical" evidence="1">
    <location>
        <begin position="387"/>
        <end position="406"/>
    </location>
</feature>
<keyword evidence="3" id="KW-1185">Reference proteome</keyword>
<keyword evidence="1" id="KW-0472">Membrane</keyword>
<accession>A0A143PNN4</accession>
<dbReference type="STRING" id="1855912.LuPra_03424"/>
<dbReference type="KEGG" id="abac:LuPra_03424"/>
<keyword evidence="1" id="KW-1133">Transmembrane helix</keyword>
<proteinExistence type="predicted"/>
<gene>
    <name evidence="2" type="ORF">LuPra_03424</name>
</gene>
<reference evidence="3" key="2">
    <citation type="submission" date="2016-04" db="EMBL/GenBank/DDBJ databases">
        <title>First Complete Genome Sequence of a Subdivision 6 Acidobacterium.</title>
        <authorList>
            <person name="Huang S."/>
            <person name="Vieira S."/>
            <person name="Bunk B."/>
            <person name="Riedel T."/>
            <person name="Sproeer C."/>
            <person name="Overmann J."/>
        </authorList>
    </citation>
    <scope>NUCLEOTIDE SEQUENCE [LARGE SCALE GENOMIC DNA]</scope>
    <source>
        <strain evidence="3">DSM 100886 HEG_-6_39</strain>
    </source>
</reference>
<dbReference type="AlphaFoldDB" id="A0A143PNN4"/>
<organism evidence="2 3">
    <name type="scientific">Luteitalea pratensis</name>
    <dbReference type="NCBI Taxonomy" id="1855912"/>
    <lineage>
        <taxon>Bacteria</taxon>
        <taxon>Pseudomonadati</taxon>
        <taxon>Acidobacteriota</taxon>
        <taxon>Vicinamibacteria</taxon>
        <taxon>Vicinamibacterales</taxon>
        <taxon>Vicinamibacteraceae</taxon>
        <taxon>Luteitalea</taxon>
    </lineage>
</organism>
<feature type="transmembrane region" description="Helical" evidence="1">
    <location>
        <begin position="116"/>
        <end position="134"/>
    </location>
</feature>
<sequence>MPRAARLGRLWSDPGAVATLILGALLLGFALTVQFPVVAFGFQSDEATYYSLGHSFARDWDMQFQRKDLVRVWKEFPTGPEGIFLKRGRSVHLEPQARPPFVRWVKSPDPRTDRLYYGKSFIYPLLASPFITLWGTNGFLVLHALLLTACFGAVYAFVRARSGQAAALAYAVAFLFASAAPVYFVWLTPELFNLSLVLLGLFFWAYKEVAPAAVPTATWLDRWASLLRSPWSDVIACALLGIATFSKPLNVLAAAPILWLAILRRQWGRVAIVSLAFVAATGGLFLINGISSGDMNYQGGGPDRSTFYGRFPFQTPESTFDNTGIARATDGLLTEVIFNQDALTTVLRHNLVYFLVGRHTGLVPYFFPGILTLVLFLFAGRHRREPFQWLILLALVLASVSLLIYMPFTYSGGGGPVGNRYFMGYYALFLFLVPAVITVRAAVVAAVVGGLFTAQLIANPFYSSFNPATHPKYGLFTRLPIELSLVNDLPVNVTPSRAKQPLAGNPPVLAYFIDDNAYNREGEWFWVRGESRADLILRAPARPHADGAFTSLAIDTIEVEVATGAAASVVSIDTGAERVRVAPGARSGDTVRVKMPEGFPYKAIPGQPLNRVYSISIASSEGFVPLFDEGVRDNRFLGARIRITPLYRDDRYQPPRAAH</sequence>
<feature type="transmembrane region" description="Helical" evidence="1">
    <location>
        <begin position="426"/>
        <end position="452"/>
    </location>
</feature>